<evidence type="ECO:0000256" key="1">
    <source>
        <dbReference type="ARBA" id="ARBA00022723"/>
    </source>
</evidence>
<comment type="caution">
    <text evidence="3">The sequence shown here is derived from an EMBL/GenBank/DDBJ whole genome shotgun (WGS) entry which is preliminary data.</text>
</comment>
<dbReference type="RefSeq" id="WP_100744064.1">
    <property type="nucleotide sequence ID" value="NZ_NPDW01000002.1"/>
</dbReference>
<dbReference type="PROSITE" id="PS51819">
    <property type="entry name" value="VOC"/>
    <property type="match status" value="1"/>
</dbReference>
<keyword evidence="4" id="KW-1185">Reference proteome</keyword>
<dbReference type="GO" id="GO:0046491">
    <property type="term" value="P:L-methylmalonyl-CoA metabolic process"/>
    <property type="evidence" value="ECO:0007669"/>
    <property type="project" value="TreeGrafter"/>
</dbReference>
<protein>
    <submittedName>
        <fullName evidence="3">Extradiol dioxygenase</fullName>
    </submittedName>
</protein>
<dbReference type="InterPro" id="IPR037523">
    <property type="entry name" value="VOC_core"/>
</dbReference>
<dbReference type="GO" id="GO:0004493">
    <property type="term" value="F:methylmalonyl-CoA epimerase activity"/>
    <property type="evidence" value="ECO:0007669"/>
    <property type="project" value="TreeGrafter"/>
</dbReference>
<reference evidence="3 4" key="1">
    <citation type="submission" date="2017-07" db="EMBL/GenBank/DDBJ databases">
        <title>Leptospira spp. isolated from tropical soils.</title>
        <authorList>
            <person name="Thibeaux R."/>
            <person name="Iraola G."/>
            <person name="Ferres I."/>
            <person name="Bierque E."/>
            <person name="Girault D."/>
            <person name="Soupe-Gilbert M.-E."/>
            <person name="Picardeau M."/>
            <person name="Goarant C."/>
        </authorList>
    </citation>
    <scope>NUCLEOTIDE SEQUENCE [LARGE SCALE GENOMIC DNA]</scope>
    <source>
        <strain evidence="3 4">FH2-B-A1</strain>
    </source>
</reference>
<organism evidence="3 4">
    <name type="scientific">Leptospira harrisiae</name>
    <dbReference type="NCBI Taxonomy" id="2023189"/>
    <lineage>
        <taxon>Bacteria</taxon>
        <taxon>Pseudomonadati</taxon>
        <taxon>Spirochaetota</taxon>
        <taxon>Spirochaetia</taxon>
        <taxon>Leptospirales</taxon>
        <taxon>Leptospiraceae</taxon>
        <taxon>Leptospira</taxon>
    </lineage>
</organism>
<dbReference type="EMBL" id="NPDX01000002">
    <property type="protein sequence ID" value="PJZ84664.1"/>
    <property type="molecule type" value="Genomic_DNA"/>
</dbReference>
<dbReference type="Pfam" id="PF00903">
    <property type="entry name" value="Glyoxalase"/>
    <property type="match status" value="1"/>
</dbReference>
<dbReference type="Gene3D" id="3.10.180.10">
    <property type="entry name" value="2,3-Dihydroxybiphenyl 1,2-Dioxygenase, domain 1"/>
    <property type="match status" value="1"/>
</dbReference>
<keyword evidence="1" id="KW-0479">Metal-binding</keyword>
<name>A0A2N0AK61_9LEPT</name>
<dbReference type="SUPFAM" id="SSF54593">
    <property type="entry name" value="Glyoxalase/Bleomycin resistance protein/Dihydroxybiphenyl dioxygenase"/>
    <property type="match status" value="2"/>
</dbReference>
<feature type="domain" description="VOC" evidence="2">
    <location>
        <begin position="173"/>
        <end position="297"/>
    </location>
</feature>
<keyword evidence="3" id="KW-0223">Dioxygenase</keyword>
<dbReference type="GO" id="GO:0051213">
    <property type="term" value="F:dioxygenase activity"/>
    <property type="evidence" value="ECO:0007669"/>
    <property type="project" value="UniProtKB-KW"/>
</dbReference>
<dbReference type="Proteomes" id="UP000232145">
    <property type="component" value="Unassembled WGS sequence"/>
</dbReference>
<dbReference type="PANTHER" id="PTHR43048:SF3">
    <property type="entry name" value="METHYLMALONYL-COA EPIMERASE, MITOCHONDRIAL"/>
    <property type="match status" value="1"/>
</dbReference>
<gene>
    <name evidence="3" type="ORF">CH364_11725</name>
</gene>
<dbReference type="InterPro" id="IPR004360">
    <property type="entry name" value="Glyas_Fos-R_dOase_dom"/>
</dbReference>
<evidence type="ECO:0000259" key="2">
    <source>
        <dbReference type="PROSITE" id="PS51819"/>
    </source>
</evidence>
<dbReference type="GO" id="GO:0046872">
    <property type="term" value="F:metal ion binding"/>
    <property type="evidence" value="ECO:0007669"/>
    <property type="project" value="UniProtKB-KW"/>
</dbReference>
<keyword evidence="3" id="KW-0560">Oxidoreductase</keyword>
<accession>A0A2N0AK61</accession>
<sequence>MKNKNSTSPCPVRTKNPLSKAQDIAYVRLGRKDLESSKKYYLDFGLKLLEHSTSRVLFHGQSSQYPCWSIEKHKKNELLGIGLFIASAEEFEKLKVLAGAKFLHNGRFGSVSNIPIVNLTDPSGLSVDAVLVSNFQNQILSKNNQPKLWNTPSHTARINMPSPYEIGAAKIMRLGHAVLLKQEFYKNAQWYCDTFGFIPSDIQILPESKDPVITFLRCDLGNKLTDHHTIVIATGVDDRLEHCAFELENLDEVAKGREWLLEKGWRSAWGIGRHLLGSQIFDYHRDPTGMLVEHYSDGDKFDNTIAVGYHFVNRKSLYQWGQDMPENFLDLTLSLNKIFSLIKGLFGGKEIKISNLIDLKETMKVSPRKWIRY</sequence>
<dbReference type="InterPro" id="IPR029068">
    <property type="entry name" value="Glyas_Bleomycin-R_OHBP_Dase"/>
</dbReference>
<dbReference type="InterPro" id="IPR051785">
    <property type="entry name" value="MMCE/EMCE_epimerase"/>
</dbReference>
<proteinExistence type="predicted"/>
<evidence type="ECO:0000313" key="3">
    <source>
        <dbReference type="EMBL" id="PJZ84664.1"/>
    </source>
</evidence>
<dbReference type="AlphaFoldDB" id="A0A2N0AK61"/>
<dbReference type="PANTHER" id="PTHR43048">
    <property type="entry name" value="METHYLMALONYL-COA EPIMERASE"/>
    <property type="match status" value="1"/>
</dbReference>
<dbReference type="OrthoDB" id="317332at2"/>
<evidence type="ECO:0000313" key="4">
    <source>
        <dbReference type="Proteomes" id="UP000232145"/>
    </source>
</evidence>